<reference evidence="2" key="1">
    <citation type="submission" date="2020-08" db="EMBL/GenBank/DDBJ databases">
        <title>Multicomponent nature underlies the extraordinary mechanical properties of spider dragline silk.</title>
        <authorList>
            <person name="Kono N."/>
            <person name="Nakamura H."/>
            <person name="Mori M."/>
            <person name="Yoshida Y."/>
            <person name="Ohtoshi R."/>
            <person name="Malay A.D."/>
            <person name="Moran D.A.P."/>
            <person name="Tomita M."/>
            <person name="Numata K."/>
            <person name="Arakawa K."/>
        </authorList>
    </citation>
    <scope>NUCLEOTIDE SEQUENCE</scope>
</reference>
<evidence type="ECO:0000313" key="2">
    <source>
        <dbReference type="EMBL" id="GFY75027.1"/>
    </source>
</evidence>
<accession>A0A8X6YNA5</accession>
<evidence type="ECO:0000256" key="1">
    <source>
        <dbReference type="SAM" id="MobiDB-lite"/>
    </source>
</evidence>
<feature type="compositionally biased region" description="Polar residues" evidence="1">
    <location>
        <begin position="34"/>
        <end position="67"/>
    </location>
</feature>
<gene>
    <name evidence="2" type="primary">AVEN_202353_1</name>
    <name evidence="2" type="ORF">TNIN_480641</name>
</gene>
<keyword evidence="3" id="KW-1185">Reference proteome</keyword>
<proteinExistence type="predicted"/>
<dbReference type="OrthoDB" id="6431558at2759"/>
<dbReference type="EMBL" id="BMAV01021105">
    <property type="protein sequence ID" value="GFY75027.1"/>
    <property type="molecule type" value="Genomic_DNA"/>
</dbReference>
<dbReference type="Proteomes" id="UP000886998">
    <property type="component" value="Unassembled WGS sequence"/>
</dbReference>
<dbReference type="AlphaFoldDB" id="A0A8X6YNA5"/>
<organism evidence="2 3">
    <name type="scientific">Trichonephila inaurata madagascariensis</name>
    <dbReference type="NCBI Taxonomy" id="2747483"/>
    <lineage>
        <taxon>Eukaryota</taxon>
        <taxon>Metazoa</taxon>
        <taxon>Ecdysozoa</taxon>
        <taxon>Arthropoda</taxon>
        <taxon>Chelicerata</taxon>
        <taxon>Arachnida</taxon>
        <taxon>Araneae</taxon>
        <taxon>Araneomorphae</taxon>
        <taxon>Entelegynae</taxon>
        <taxon>Araneoidea</taxon>
        <taxon>Nephilidae</taxon>
        <taxon>Trichonephila</taxon>
        <taxon>Trichonephila inaurata</taxon>
    </lineage>
</organism>
<feature type="region of interest" description="Disordered" evidence="1">
    <location>
        <begin position="29"/>
        <end position="67"/>
    </location>
</feature>
<name>A0A8X6YNA5_9ARAC</name>
<evidence type="ECO:0000313" key="3">
    <source>
        <dbReference type="Proteomes" id="UP000886998"/>
    </source>
</evidence>
<comment type="caution">
    <text evidence="2">The sequence shown here is derived from an EMBL/GenBank/DDBJ whole genome shotgun (WGS) entry which is preliminary data.</text>
</comment>
<sequence>MDMRNNFWYFGDKPSFRIPFSNEAPFPVDDSPVEINSTSCPTNSIPSDVPIQSNPVDETETNDLQLR</sequence>
<protein>
    <submittedName>
        <fullName evidence="2">Uncharacterized protein</fullName>
    </submittedName>
</protein>